<dbReference type="STRING" id="112413.SAMN05421854_101475"/>
<feature type="compositionally biased region" description="Pro residues" evidence="1">
    <location>
        <begin position="301"/>
        <end position="311"/>
    </location>
</feature>
<organism evidence="3 4">
    <name type="scientific">Amycolatopsis rubida</name>
    <dbReference type="NCBI Taxonomy" id="112413"/>
    <lineage>
        <taxon>Bacteria</taxon>
        <taxon>Bacillati</taxon>
        <taxon>Actinomycetota</taxon>
        <taxon>Actinomycetes</taxon>
        <taxon>Pseudonocardiales</taxon>
        <taxon>Pseudonocardiaceae</taxon>
        <taxon>Amycolatopsis</taxon>
    </lineage>
</organism>
<evidence type="ECO:0000313" key="4">
    <source>
        <dbReference type="Proteomes" id="UP000199137"/>
    </source>
</evidence>
<feature type="region of interest" description="Disordered" evidence="1">
    <location>
        <begin position="289"/>
        <end position="333"/>
    </location>
</feature>
<accession>A0A1I5E3G2</accession>
<feature type="domain" description="HTH cro/C1-type" evidence="2">
    <location>
        <begin position="24"/>
        <end position="78"/>
    </location>
</feature>
<dbReference type="EMBL" id="FOWC01000001">
    <property type="protein sequence ID" value="SFO06022.1"/>
    <property type="molecule type" value="Genomic_DNA"/>
</dbReference>
<gene>
    <name evidence="3" type="ORF">SAMN05421854_101475</name>
</gene>
<evidence type="ECO:0000259" key="2">
    <source>
        <dbReference type="PROSITE" id="PS50943"/>
    </source>
</evidence>
<dbReference type="RefSeq" id="WP_107309520.1">
    <property type="nucleotide sequence ID" value="NZ_FOWC01000001.1"/>
</dbReference>
<dbReference type="PROSITE" id="PS50943">
    <property type="entry name" value="HTH_CROC1"/>
    <property type="match status" value="1"/>
</dbReference>
<dbReference type="InterPro" id="IPR001387">
    <property type="entry name" value="Cro/C1-type_HTH"/>
</dbReference>
<dbReference type="InterPro" id="IPR043917">
    <property type="entry name" value="DUF5753"/>
</dbReference>
<sequence>MPEHPRKHRPEGRLARTVLLACALRNAREDHDWGLRELSRRTFLSPGLLSNWELGQRSPRPDDVTAILSVIGVNKYHRDRLIDLARIPEELVLALGTPGKPDHVAAAEDCARRSGRIDIWNPLTVPVALRTPDYAEAMTGPRLRNARPARAIPEAAIPAHARGDVRKDAVTVFIGEQVLAGLAREPRRGPRQIEHLAGHVDGSAPSAALLIRVVPDRAGYHRGLEGAVTRYHTEAGPVDYRPGGFSGSFALPGRKIGAVPADGSDVFAQLEAVALDAAESADLITDHASLSGADRPHPRPARPAPGHPHPSPSRKAPAGSPDRPPASEPGHAKARWVELYRAGKTTDEIADAENETPDRIKYWVRKLGMELRPPGVLDSDGVSGRLAACGCTPLPPEEPRHRRRLLRTPDG</sequence>
<dbReference type="Proteomes" id="UP000199137">
    <property type="component" value="Unassembled WGS sequence"/>
</dbReference>
<evidence type="ECO:0000313" key="3">
    <source>
        <dbReference type="EMBL" id="SFO06022.1"/>
    </source>
</evidence>
<dbReference type="SMART" id="SM00530">
    <property type="entry name" value="HTH_XRE"/>
    <property type="match status" value="1"/>
</dbReference>
<dbReference type="AlphaFoldDB" id="A0A1I5E3G2"/>
<dbReference type="CDD" id="cd00093">
    <property type="entry name" value="HTH_XRE"/>
    <property type="match status" value="1"/>
</dbReference>
<protein>
    <submittedName>
        <fullName evidence="3">Helix-turn-helix domain-containing protein</fullName>
    </submittedName>
</protein>
<dbReference type="Pfam" id="PF13560">
    <property type="entry name" value="HTH_31"/>
    <property type="match status" value="1"/>
</dbReference>
<dbReference type="Gene3D" id="1.10.260.40">
    <property type="entry name" value="lambda repressor-like DNA-binding domains"/>
    <property type="match status" value="1"/>
</dbReference>
<dbReference type="Pfam" id="PF19054">
    <property type="entry name" value="DUF5753"/>
    <property type="match status" value="1"/>
</dbReference>
<dbReference type="GO" id="GO:0003677">
    <property type="term" value="F:DNA binding"/>
    <property type="evidence" value="ECO:0007669"/>
    <property type="project" value="InterPro"/>
</dbReference>
<dbReference type="SUPFAM" id="SSF47413">
    <property type="entry name" value="lambda repressor-like DNA-binding domains"/>
    <property type="match status" value="1"/>
</dbReference>
<name>A0A1I5E3G2_9PSEU</name>
<evidence type="ECO:0000256" key="1">
    <source>
        <dbReference type="SAM" id="MobiDB-lite"/>
    </source>
</evidence>
<reference evidence="4" key="1">
    <citation type="submission" date="2016-10" db="EMBL/GenBank/DDBJ databases">
        <authorList>
            <person name="Varghese N."/>
            <person name="Submissions S."/>
        </authorList>
    </citation>
    <scope>NUCLEOTIDE SEQUENCE [LARGE SCALE GENOMIC DNA]</scope>
    <source>
        <strain evidence="4">DSM 44637</strain>
    </source>
</reference>
<proteinExistence type="predicted"/>
<dbReference type="OrthoDB" id="2991476at2"/>
<dbReference type="InterPro" id="IPR010982">
    <property type="entry name" value="Lambda_DNA-bd_dom_sf"/>
</dbReference>